<evidence type="ECO:0000259" key="1">
    <source>
        <dbReference type="PROSITE" id="PS50164"/>
    </source>
</evidence>
<dbReference type="EMBL" id="PVSN01000031">
    <property type="protein sequence ID" value="TGE73144.1"/>
    <property type="molecule type" value="Genomic_DNA"/>
</dbReference>
<proteinExistence type="predicted"/>
<dbReference type="PROSITE" id="PS50164">
    <property type="entry name" value="GIY_YIG"/>
    <property type="match status" value="1"/>
</dbReference>
<name>A0A4Z0S0V1_WEICO</name>
<dbReference type="InterPro" id="IPR000305">
    <property type="entry name" value="GIY-YIG_endonuc"/>
</dbReference>
<evidence type="ECO:0000313" key="3">
    <source>
        <dbReference type="Proteomes" id="UP000297646"/>
    </source>
</evidence>
<comment type="caution">
    <text evidence="2">The sequence shown here is derived from an EMBL/GenBank/DDBJ whole genome shotgun (WGS) entry which is preliminary data.</text>
</comment>
<sequence>MRRDFFQMYANHEEVFEPWILSQGRNRNREDDITFQFIETQPHRWLFVGAYMILSKYELIGHDPIADYDEIPYAKTEKLHQYDAFEGRAIFDWTNRPRSWWYVNPEIVDNVPLFEILPKPILERTNQVPGFENVNVDYQTLQSELTSMAWQTALSSVYGVYLITDNRTGRHYVGSATGAGGILSRWQTYLAKGYDPEEENSKDYPNRGLNELVQNHGLDYIRHHFSYSILEIFSKNEQGRKQALAREGYWKDVMQTRRFGYNRN</sequence>
<dbReference type="AlphaFoldDB" id="A0A4Z0S0V1"/>
<dbReference type="Gene3D" id="3.40.1440.10">
    <property type="entry name" value="GIY-YIG endonuclease"/>
    <property type="match status" value="1"/>
</dbReference>
<accession>A0A4Z0S0V1</accession>
<dbReference type="CDD" id="cd10446">
    <property type="entry name" value="GIY-YIG_unchar_1"/>
    <property type="match status" value="1"/>
</dbReference>
<dbReference type="SUPFAM" id="SSF82771">
    <property type="entry name" value="GIY-YIG endonuclease"/>
    <property type="match status" value="1"/>
</dbReference>
<dbReference type="Proteomes" id="UP000297646">
    <property type="component" value="Unassembled WGS sequence"/>
</dbReference>
<evidence type="ECO:0000313" key="2">
    <source>
        <dbReference type="EMBL" id="TGE73144.1"/>
    </source>
</evidence>
<reference evidence="2 3" key="1">
    <citation type="submission" date="2018-03" db="EMBL/GenBank/DDBJ databases">
        <title>Genome sequencing of Weissella confusa isolates.</title>
        <authorList>
            <person name="Kajala I."/>
            <person name="Baruah R."/>
            <person name="Bergsveinson J."/>
            <person name="Juvonen R."/>
            <person name="Ziola B."/>
        </authorList>
    </citation>
    <scope>NUCLEOTIDE SEQUENCE [LARGE SCALE GENOMIC DNA]</scope>
    <source>
        <strain evidence="2 3">VTT E-062653</strain>
    </source>
</reference>
<dbReference type="InterPro" id="IPR035901">
    <property type="entry name" value="GIY-YIG_endonuc_sf"/>
</dbReference>
<protein>
    <recommendedName>
        <fullName evidence="1">GIY-YIG domain-containing protein</fullName>
    </recommendedName>
</protein>
<gene>
    <name evidence="2" type="ORF">C6P11_04890</name>
</gene>
<feature type="domain" description="GIY-YIG" evidence="1">
    <location>
        <begin position="156"/>
        <end position="263"/>
    </location>
</feature>
<organism evidence="2 3">
    <name type="scientific">Weissella confusa</name>
    <name type="common">Lactobacillus confusus</name>
    <dbReference type="NCBI Taxonomy" id="1583"/>
    <lineage>
        <taxon>Bacteria</taxon>
        <taxon>Bacillati</taxon>
        <taxon>Bacillota</taxon>
        <taxon>Bacilli</taxon>
        <taxon>Lactobacillales</taxon>
        <taxon>Lactobacillaceae</taxon>
        <taxon>Weissella</taxon>
    </lineage>
</organism>